<dbReference type="KEGG" id="sual:KDD17_06705"/>
<evidence type="ECO:0000313" key="3">
    <source>
        <dbReference type="EMBL" id="QUJ77647.1"/>
    </source>
</evidence>
<feature type="transmembrane region" description="Helical" evidence="1">
    <location>
        <begin position="362"/>
        <end position="384"/>
    </location>
</feature>
<reference evidence="3" key="1">
    <citation type="submission" date="2021-04" db="EMBL/GenBank/DDBJ databases">
        <title>Complete genome sequence for Sulfitobacter sp. strain JK7-1.</title>
        <authorList>
            <person name="Park S.-J."/>
        </authorList>
    </citation>
    <scope>NUCLEOTIDE SEQUENCE</scope>
    <source>
        <strain evidence="3">JK7-1</strain>
    </source>
</reference>
<keyword evidence="1" id="KW-0472">Membrane</keyword>
<evidence type="ECO:0000256" key="2">
    <source>
        <dbReference type="SAM" id="SignalP"/>
    </source>
</evidence>
<keyword evidence="2" id="KW-0732">Signal</keyword>
<protein>
    <submittedName>
        <fullName evidence="3">HupE/UreJ family protein</fullName>
    </submittedName>
</protein>
<keyword evidence="1" id="KW-1133">Transmembrane helix</keyword>
<dbReference type="AlphaFoldDB" id="A0A975JFM5"/>
<dbReference type="Proteomes" id="UP000683291">
    <property type="component" value="Chromosome 1"/>
</dbReference>
<feature type="transmembrane region" description="Helical" evidence="1">
    <location>
        <begin position="257"/>
        <end position="276"/>
    </location>
</feature>
<dbReference type="Pfam" id="PF13795">
    <property type="entry name" value="HupE_UreJ_2"/>
    <property type="match status" value="1"/>
</dbReference>
<feature type="transmembrane region" description="Helical" evidence="1">
    <location>
        <begin position="228"/>
        <end position="251"/>
    </location>
</feature>
<proteinExistence type="predicted"/>
<name>A0A975JFM5_9RHOB</name>
<dbReference type="RefSeq" id="WP_212705840.1">
    <property type="nucleotide sequence ID" value="NZ_CP073581.1"/>
</dbReference>
<sequence>MLNRSLFLLTKLMFVLALSSLPARAHEVLPTIADLAVTDGAVEMQIEINLEAFAAGIDLDGLEDINEDAQSDDYDALRALPGDEIAARAPAILERWNALPLLSVDGAPVTLSTQSLTVPDDVPESLPRGSVWILSGVLPEGGAVTVNWPEGGGDLVVRQQGVAAPFTGFISGGEDSGPIAIAGGDQQTGWGTFAAYIPVGFDHILPQGLDHILFVLGLFFLSTHLRPLIFQVTAFTLAHTVTLALGALGLVNIPGSIVEPLIAASIVYVAVENIFFHRLNTWRPAIIFGFGLLHGLGFASVLGEFGLPAGQFVPALIGFNVGVEVGQLTVIAIAFVLLWLAVAGARRAGLEGPEEMVTEYPVMFRAVSVTGSLIIALIGIYWVIERTLL</sequence>
<evidence type="ECO:0000256" key="1">
    <source>
        <dbReference type="SAM" id="Phobius"/>
    </source>
</evidence>
<dbReference type="EMBL" id="CP073581">
    <property type="protein sequence ID" value="QUJ77647.1"/>
    <property type="molecule type" value="Genomic_DNA"/>
</dbReference>
<gene>
    <name evidence="3" type="ORF">KDD17_06705</name>
</gene>
<feature type="transmembrane region" description="Helical" evidence="1">
    <location>
        <begin position="285"/>
        <end position="305"/>
    </location>
</feature>
<organism evidence="3 4">
    <name type="scientific">Sulfitobacter albidus</name>
    <dbReference type="NCBI Taxonomy" id="2829501"/>
    <lineage>
        <taxon>Bacteria</taxon>
        <taxon>Pseudomonadati</taxon>
        <taxon>Pseudomonadota</taxon>
        <taxon>Alphaproteobacteria</taxon>
        <taxon>Rhodobacterales</taxon>
        <taxon>Roseobacteraceae</taxon>
        <taxon>Sulfitobacter</taxon>
    </lineage>
</organism>
<dbReference type="InterPro" id="IPR032809">
    <property type="entry name" value="Put_HupE_UreJ"/>
</dbReference>
<evidence type="ECO:0000313" key="4">
    <source>
        <dbReference type="Proteomes" id="UP000683291"/>
    </source>
</evidence>
<feature type="transmembrane region" description="Helical" evidence="1">
    <location>
        <begin position="325"/>
        <end position="342"/>
    </location>
</feature>
<keyword evidence="1" id="KW-0812">Transmembrane</keyword>
<feature type="signal peptide" evidence="2">
    <location>
        <begin position="1"/>
        <end position="25"/>
    </location>
</feature>
<accession>A0A975JFM5</accession>
<feature type="chain" id="PRO_5037126011" evidence="2">
    <location>
        <begin position="26"/>
        <end position="389"/>
    </location>
</feature>
<keyword evidence="4" id="KW-1185">Reference proteome</keyword>